<feature type="compositionally biased region" description="Basic and acidic residues" evidence="1">
    <location>
        <begin position="1"/>
        <end position="17"/>
    </location>
</feature>
<dbReference type="EMBL" id="JBBPBM010000005">
    <property type="protein sequence ID" value="KAK8583821.1"/>
    <property type="molecule type" value="Genomic_DNA"/>
</dbReference>
<dbReference type="Proteomes" id="UP001472677">
    <property type="component" value="Unassembled WGS sequence"/>
</dbReference>
<evidence type="ECO:0000256" key="1">
    <source>
        <dbReference type="SAM" id="MobiDB-lite"/>
    </source>
</evidence>
<feature type="region of interest" description="Disordered" evidence="1">
    <location>
        <begin position="1"/>
        <end position="28"/>
    </location>
</feature>
<sequence>MSELKDCDVQSKRKELMDPNMQPDITPSSEVLKATTCAIEAVPVSFIHAPSQVNAPSVPIHHVPNQDNDSSVPVHPISGQDNALSVPINLVPNQDYAQRSRKWQSRSALPAESLVNWVVSEKQGPSGRFDKVSRYETLGIPPHRPKKTKFNQEQTQTPESLLVSVHFY</sequence>
<organism evidence="2 3">
    <name type="scientific">Hibiscus sabdariffa</name>
    <name type="common">roselle</name>
    <dbReference type="NCBI Taxonomy" id="183260"/>
    <lineage>
        <taxon>Eukaryota</taxon>
        <taxon>Viridiplantae</taxon>
        <taxon>Streptophyta</taxon>
        <taxon>Embryophyta</taxon>
        <taxon>Tracheophyta</taxon>
        <taxon>Spermatophyta</taxon>
        <taxon>Magnoliopsida</taxon>
        <taxon>eudicotyledons</taxon>
        <taxon>Gunneridae</taxon>
        <taxon>Pentapetalae</taxon>
        <taxon>rosids</taxon>
        <taxon>malvids</taxon>
        <taxon>Malvales</taxon>
        <taxon>Malvaceae</taxon>
        <taxon>Malvoideae</taxon>
        <taxon>Hibiscus</taxon>
    </lineage>
</organism>
<evidence type="ECO:0000313" key="3">
    <source>
        <dbReference type="Proteomes" id="UP001472677"/>
    </source>
</evidence>
<reference evidence="2 3" key="1">
    <citation type="journal article" date="2024" name="G3 (Bethesda)">
        <title>Genome assembly of Hibiscus sabdariffa L. provides insights into metabolisms of medicinal natural products.</title>
        <authorList>
            <person name="Kim T."/>
        </authorList>
    </citation>
    <scope>NUCLEOTIDE SEQUENCE [LARGE SCALE GENOMIC DNA]</scope>
    <source>
        <strain evidence="2">TK-2024</strain>
        <tissue evidence="2">Old leaves</tissue>
    </source>
</reference>
<gene>
    <name evidence="2" type="ORF">V6N12_068079</name>
</gene>
<protein>
    <submittedName>
        <fullName evidence="2">Uncharacterized protein</fullName>
    </submittedName>
</protein>
<evidence type="ECO:0000313" key="2">
    <source>
        <dbReference type="EMBL" id="KAK8583821.1"/>
    </source>
</evidence>
<comment type="caution">
    <text evidence="2">The sequence shown here is derived from an EMBL/GenBank/DDBJ whole genome shotgun (WGS) entry which is preliminary data.</text>
</comment>
<proteinExistence type="predicted"/>
<accession>A0ABR2FP17</accession>
<keyword evidence="3" id="KW-1185">Reference proteome</keyword>
<name>A0ABR2FP17_9ROSI</name>